<dbReference type="Pfam" id="PF04203">
    <property type="entry name" value="Sortase"/>
    <property type="match status" value="1"/>
</dbReference>
<evidence type="ECO:0000256" key="2">
    <source>
        <dbReference type="SAM" id="Phobius"/>
    </source>
</evidence>
<dbReference type="InterPro" id="IPR023365">
    <property type="entry name" value="Sortase_dom-sf"/>
</dbReference>
<keyword evidence="1" id="KW-0378">Hydrolase</keyword>
<dbReference type="SUPFAM" id="SSF63817">
    <property type="entry name" value="Sortase"/>
    <property type="match status" value="1"/>
</dbReference>
<proteinExistence type="predicted"/>
<gene>
    <name evidence="3" type="ORF">XD93_0372</name>
</gene>
<keyword evidence="2" id="KW-0812">Transmembrane</keyword>
<sequence length="218" mass="24362">MAKITTRTKRIVLVGLVLLFLVITGIFLYTKIFRNQDKPRNDDVIENQGIDIVTESVEVPSEEEPEEFYVPPDFPKYITIPSIGVRGYIQAVGVDQKGLIAVPTNVHLAGWYVNSAKPGKQGLSIIDGHRDGTTIGGIFRKLETLSKGDNILIEYGDGSKYTFEVVDLERLSIEDAFDFMYSKIDGADVQLNLVTCGGRWSKELDTYEDRIIVRSKGI</sequence>
<dbReference type="CDD" id="cd05829">
    <property type="entry name" value="Sortase_F"/>
    <property type="match status" value="1"/>
</dbReference>
<evidence type="ECO:0000313" key="4">
    <source>
        <dbReference type="Proteomes" id="UP000053904"/>
    </source>
</evidence>
<keyword evidence="2" id="KW-1133">Transmembrane helix</keyword>
<dbReference type="InterPro" id="IPR042001">
    <property type="entry name" value="Sortase_F"/>
</dbReference>
<dbReference type="GO" id="GO:0016787">
    <property type="term" value="F:hydrolase activity"/>
    <property type="evidence" value="ECO:0007669"/>
    <property type="project" value="UniProtKB-KW"/>
</dbReference>
<name>A0A101HID0_9BACT</name>
<dbReference type="AlphaFoldDB" id="A0A101HID0"/>
<evidence type="ECO:0000256" key="1">
    <source>
        <dbReference type="ARBA" id="ARBA00022801"/>
    </source>
</evidence>
<protein>
    <recommendedName>
        <fullName evidence="5">Peptidase C60 sortase A and B</fullName>
    </recommendedName>
</protein>
<dbReference type="Proteomes" id="UP000053904">
    <property type="component" value="Unassembled WGS sequence"/>
</dbReference>
<feature type="transmembrane region" description="Helical" evidence="2">
    <location>
        <begin position="12"/>
        <end position="30"/>
    </location>
</feature>
<dbReference type="EMBL" id="LGGO01000039">
    <property type="protein sequence ID" value="KUK77371.1"/>
    <property type="molecule type" value="Genomic_DNA"/>
</dbReference>
<evidence type="ECO:0000313" key="3">
    <source>
        <dbReference type="EMBL" id="KUK77371.1"/>
    </source>
</evidence>
<dbReference type="Gene3D" id="2.40.260.10">
    <property type="entry name" value="Sortase"/>
    <property type="match status" value="1"/>
</dbReference>
<comment type="caution">
    <text evidence="3">The sequence shown here is derived from an EMBL/GenBank/DDBJ whole genome shotgun (WGS) entry which is preliminary data.</text>
</comment>
<evidence type="ECO:0008006" key="5">
    <source>
        <dbReference type="Google" id="ProtNLM"/>
    </source>
</evidence>
<reference evidence="4" key="1">
    <citation type="journal article" date="2015" name="MBio">
        <title>Genome-Resolved Metagenomic Analysis Reveals Roles for Candidate Phyla and Other Microbial Community Members in Biogeochemical Transformations in Oil Reservoirs.</title>
        <authorList>
            <person name="Hu P."/>
            <person name="Tom L."/>
            <person name="Singh A."/>
            <person name="Thomas B.C."/>
            <person name="Baker B.J."/>
            <person name="Piceno Y.M."/>
            <person name="Andersen G.L."/>
            <person name="Banfield J.F."/>
        </authorList>
    </citation>
    <scope>NUCLEOTIDE SEQUENCE [LARGE SCALE GENOMIC DNA]</scope>
</reference>
<accession>A0A101HID0</accession>
<dbReference type="InterPro" id="IPR005754">
    <property type="entry name" value="Sortase"/>
</dbReference>
<organism evidence="3 4">
    <name type="scientific">candidate division WS6 bacterium 34_10</name>
    <dbReference type="NCBI Taxonomy" id="1641389"/>
    <lineage>
        <taxon>Bacteria</taxon>
        <taxon>Candidatus Dojkabacteria</taxon>
    </lineage>
</organism>
<keyword evidence="2" id="KW-0472">Membrane</keyword>